<keyword evidence="1" id="KW-0479">Metal-binding</keyword>
<dbReference type="InterPro" id="IPR042086">
    <property type="entry name" value="MeTrfase_capping"/>
</dbReference>
<evidence type="ECO:0000256" key="1">
    <source>
        <dbReference type="ARBA" id="ARBA00022723"/>
    </source>
</evidence>
<dbReference type="Gene3D" id="3.40.50.150">
    <property type="entry name" value="Vaccinia Virus protein VP39"/>
    <property type="match status" value="1"/>
</dbReference>
<dbReference type="SUPFAM" id="SSF53335">
    <property type="entry name" value="S-adenosyl-L-methionine-dependent methyltransferases"/>
    <property type="match status" value="1"/>
</dbReference>
<keyword evidence="2" id="KW-0460">Magnesium</keyword>
<sequence length="372" mass="41211">MTLERYFHMLGGTGESSYAANSTLQKRIASGAMFLVEEAVELLVSAIPSSKTSLVFADLGCATGANTFVMLSAAMEAMSTTCTKLGRPIPEIQLLLNDLPGNDFNALLGPVLSSYKQKINESMSESGSIPFYTAAAPGSFYERLFPKRSVHFIYSSACLHWLSQVPLGLNSTTEGPINKGSFWISKKSPPNVSKMYLEQFQRDFSSFLKFRREEVHSEGHMVLIIPGRLSADPSTEESAVWISWYEEGLQDLVSKGIVKAADVDSFNIPLYFPSMSEVKSIINMEGSFEVIQEDVYEILYSDGLDAIPADIANIWEKIINISRAVLEPLLISHFGNSIIEPLFSSTLPKIYAKQFFKEKYKSANLAISLKKK</sequence>
<dbReference type="Proteomes" id="UP001151287">
    <property type="component" value="Unassembled WGS sequence"/>
</dbReference>
<protein>
    <submittedName>
        <fullName evidence="3">Uncharacterized protein</fullName>
    </submittedName>
</protein>
<gene>
    <name evidence="3" type="ORF">LUZ63_008655</name>
</gene>
<organism evidence="3 4">
    <name type="scientific">Rhynchospora breviuscula</name>
    <dbReference type="NCBI Taxonomy" id="2022672"/>
    <lineage>
        <taxon>Eukaryota</taxon>
        <taxon>Viridiplantae</taxon>
        <taxon>Streptophyta</taxon>
        <taxon>Embryophyta</taxon>
        <taxon>Tracheophyta</taxon>
        <taxon>Spermatophyta</taxon>
        <taxon>Magnoliopsida</taxon>
        <taxon>Liliopsida</taxon>
        <taxon>Poales</taxon>
        <taxon>Cyperaceae</taxon>
        <taxon>Cyperoideae</taxon>
        <taxon>Rhynchosporeae</taxon>
        <taxon>Rhynchospora</taxon>
    </lineage>
</organism>
<dbReference type="AlphaFoldDB" id="A0A9Q0CUB0"/>
<accession>A0A9Q0CUB0</accession>
<reference evidence="3" key="1">
    <citation type="journal article" date="2022" name="Cell">
        <title>Repeat-based holocentromeres influence genome architecture and karyotype evolution.</title>
        <authorList>
            <person name="Hofstatter P.G."/>
            <person name="Thangavel G."/>
            <person name="Lux T."/>
            <person name="Neumann P."/>
            <person name="Vondrak T."/>
            <person name="Novak P."/>
            <person name="Zhang M."/>
            <person name="Costa L."/>
            <person name="Castellani M."/>
            <person name="Scott A."/>
            <person name="Toegelov H."/>
            <person name="Fuchs J."/>
            <person name="Mata-Sucre Y."/>
            <person name="Dias Y."/>
            <person name="Vanzela A.L.L."/>
            <person name="Huettel B."/>
            <person name="Almeida C.C.S."/>
            <person name="Simkova H."/>
            <person name="Souza G."/>
            <person name="Pedrosa-Harand A."/>
            <person name="Macas J."/>
            <person name="Mayer K.F.X."/>
            <person name="Houben A."/>
            <person name="Marques A."/>
        </authorList>
    </citation>
    <scope>NUCLEOTIDE SEQUENCE</scope>
    <source>
        <strain evidence="3">RhyBre1mFocal</strain>
    </source>
</reference>
<evidence type="ECO:0000256" key="2">
    <source>
        <dbReference type="ARBA" id="ARBA00022842"/>
    </source>
</evidence>
<proteinExistence type="predicted"/>
<evidence type="ECO:0000313" key="3">
    <source>
        <dbReference type="EMBL" id="KAJ1700143.1"/>
    </source>
</evidence>
<dbReference type="InterPro" id="IPR029063">
    <property type="entry name" value="SAM-dependent_MTases_sf"/>
</dbReference>
<dbReference type="InterPro" id="IPR005299">
    <property type="entry name" value="MeTrfase_7"/>
</dbReference>
<dbReference type="OrthoDB" id="610893at2759"/>
<dbReference type="GO" id="GO:0008168">
    <property type="term" value="F:methyltransferase activity"/>
    <property type="evidence" value="ECO:0007669"/>
    <property type="project" value="InterPro"/>
</dbReference>
<keyword evidence="4" id="KW-1185">Reference proteome</keyword>
<dbReference type="EMBL" id="JAMQYH010000002">
    <property type="protein sequence ID" value="KAJ1700143.1"/>
    <property type="molecule type" value="Genomic_DNA"/>
</dbReference>
<comment type="caution">
    <text evidence="3">The sequence shown here is derived from an EMBL/GenBank/DDBJ whole genome shotgun (WGS) entry which is preliminary data.</text>
</comment>
<dbReference type="Gene3D" id="1.10.1200.270">
    <property type="entry name" value="Methyltransferase, alpha-helical capping domain"/>
    <property type="match status" value="1"/>
</dbReference>
<dbReference type="Pfam" id="PF03492">
    <property type="entry name" value="Methyltransf_7"/>
    <property type="match status" value="1"/>
</dbReference>
<name>A0A9Q0CUB0_9POAL</name>
<dbReference type="PANTHER" id="PTHR31009">
    <property type="entry name" value="S-ADENOSYL-L-METHIONINE:CARBOXYL METHYLTRANSFERASE FAMILY PROTEIN"/>
    <property type="match status" value="1"/>
</dbReference>
<evidence type="ECO:0000313" key="4">
    <source>
        <dbReference type="Proteomes" id="UP001151287"/>
    </source>
</evidence>
<dbReference type="GO" id="GO:0046872">
    <property type="term" value="F:metal ion binding"/>
    <property type="evidence" value="ECO:0007669"/>
    <property type="project" value="UniProtKB-KW"/>
</dbReference>